<dbReference type="EMBL" id="FODJ01000015">
    <property type="protein sequence ID" value="SEO88381.1"/>
    <property type="molecule type" value="Genomic_DNA"/>
</dbReference>
<evidence type="ECO:0000259" key="1">
    <source>
        <dbReference type="Pfam" id="PF00534"/>
    </source>
</evidence>
<dbReference type="GO" id="GO:0016758">
    <property type="term" value="F:hexosyltransferase activity"/>
    <property type="evidence" value="ECO:0007669"/>
    <property type="project" value="TreeGrafter"/>
</dbReference>
<organism evidence="3 4">
    <name type="scientific">Amphibacillus marinus</name>
    <dbReference type="NCBI Taxonomy" id="872970"/>
    <lineage>
        <taxon>Bacteria</taxon>
        <taxon>Bacillati</taxon>
        <taxon>Bacillota</taxon>
        <taxon>Bacilli</taxon>
        <taxon>Bacillales</taxon>
        <taxon>Bacillaceae</taxon>
        <taxon>Amphibacillus</taxon>
    </lineage>
</organism>
<dbReference type="CDD" id="cd03817">
    <property type="entry name" value="GT4_UGDG-like"/>
    <property type="match status" value="1"/>
</dbReference>
<evidence type="ECO:0000313" key="4">
    <source>
        <dbReference type="Proteomes" id="UP000199300"/>
    </source>
</evidence>
<protein>
    <submittedName>
        <fullName evidence="3">1,2-diacylglycerol 3-alpha-glucosyltransferase</fullName>
    </submittedName>
</protein>
<dbReference type="InterPro" id="IPR001296">
    <property type="entry name" value="Glyco_trans_1"/>
</dbReference>
<dbReference type="InterPro" id="IPR050194">
    <property type="entry name" value="Glycosyltransferase_grp1"/>
</dbReference>
<dbReference type="RefSeq" id="WP_091500148.1">
    <property type="nucleotide sequence ID" value="NZ_FODJ01000015.1"/>
</dbReference>
<proteinExistence type="predicted"/>
<dbReference type="SUPFAM" id="SSF53756">
    <property type="entry name" value="UDP-Glycosyltransferase/glycogen phosphorylase"/>
    <property type="match status" value="1"/>
</dbReference>
<keyword evidence="4" id="KW-1185">Reference proteome</keyword>
<dbReference type="OrthoDB" id="9802525at2"/>
<dbReference type="InterPro" id="IPR028098">
    <property type="entry name" value="Glyco_trans_4-like_N"/>
</dbReference>
<feature type="domain" description="Glycosyltransferase subfamily 4-like N-terminal" evidence="2">
    <location>
        <begin position="14"/>
        <end position="183"/>
    </location>
</feature>
<reference evidence="3 4" key="1">
    <citation type="submission" date="2016-10" db="EMBL/GenBank/DDBJ databases">
        <authorList>
            <person name="de Groot N.N."/>
        </authorList>
    </citation>
    <scope>NUCLEOTIDE SEQUENCE [LARGE SCALE GENOMIC DNA]</scope>
    <source>
        <strain evidence="3 4">CGMCC 1.10434</strain>
    </source>
</reference>
<feature type="domain" description="Glycosyl transferase family 1" evidence="1">
    <location>
        <begin position="194"/>
        <end position="355"/>
    </location>
</feature>
<dbReference type="Gene3D" id="3.40.50.2000">
    <property type="entry name" value="Glycogen Phosphorylase B"/>
    <property type="match status" value="2"/>
</dbReference>
<keyword evidence="3" id="KW-0808">Transferase</keyword>
<evidence type="ECO:0000259" key="2">
    <source>
        <dbReference type="Pfam" id="PF13439"/>
    </source>
</evidence>
<dbReference type="PANTHER" id="PTHR45947:SF3">
    <property type="entry name" value="SULFOQUINOVOSYL TRANSFERASE SQD2"/>
    <property type="match status" value="1"/>
</dbReference>
<dbReference type="Pfam" id="PF00534">
    <property type="entry name" value="Glycos_transf_1"/>
    <property type="match status" value="1"/>
</dbReference>
<dbReference type="PANTHER" id="PTHR45947">
    <property type="entry name" value="SULFOQUINOVOSYL TRANSFERASE SQD2"/>
    <property type="match status" value="1"/>
</dbReference>
<gene>
    <name evidence="3" type="ORF">SAMN04488134_11563</name>
</gene>
<accession>A0A1H8TBX2</accession>
<dbReference type="Proteomes" id="UP000199300">
    <property type="component" value="Unassembled WGS sequence"/>
</dbReference>
<dbReference type="Pfam" id="PF13439">
    <property type="entry name" value="Glyco_transf_4"/>
    <property type="match status" value="1"/>
</dbReference>
<dbReference type="STRING" id="872970.SAMN04488134_11563"/>
<name>A0A1H8TBX2_9BACI</name>
<dbReference type="AlphaFoldDB" id="A0A1H8TBX2"/>
<sequence length="388" mass="43658">MRIGLFTDTYYPQVNGVATSTYLLKQGLERIGHNVYVFTTTDANATPNEQGVYRIPSISVMSERRLALFYQPHLVRLIKRLNLDIIHTQTEFSLGIFGRLMAKRFNIPLTHTYHTIYEDYTHYIAKFSQLNPIAKFAAKRISVNFCRAADQLIVPTVKVKNLLASYGVHRPINVIPTGINLEKFSQANIDSQHKERLRATLSIQPDDKVILFVGRVSKEKNIETLLLHVQPYLKEHPHIKFVIVGDGPYRACLEELTNELAITQQVIFAGEQPWESINQYYQIGDVFVSASQSETQGLTYIEALAAGLPVIAKADPCLNGVIENGQNGFTFHHQADFLSALNSVLENERYQTALATTAVMTAKRFSAEQFAQSVLEIYSSTSKISLSS</sequence>
<evidence type="ECO:0000313" key="3">
    <source>
        <dbReference type="EMBL" id="SEO88381.1"/>
    </source>
</evidence>